<dbReference type="EMBL" id="QVOD01000016">
    <property type="protein sequence ID" value="RFT66221.1"/>
    <property type="molecule type" value="Genomic_DNA"/>
</dbReference>
<evidence type="ECO:0000313" key="5">
    <source>
        <dbReference type="Proteomes" id="UP000264294"/>
    </source>
</evidence>
<accession>A0A090ZBZ4</accession>
<dbReference type="Gene3D" id="1.20.140.160">
    <property type="match status" value="1"/>
</dbReference>
<comment type="caution">
    <text evidence="2">The sequence shown here is derived from an EMBL/GenBank/DDBJ whole genome shotgun (WGS) entry which is preliminary data.</text>
</comment>
<organism evidence="2 4">
    <name type="scientific">Bacillus clarus</name>
    <dbReference type="NCBI Taxonomy" id="2338372"/>
    <lineage>
        <taxon>Bacteria</taxon>
        <taxon>Bacillati</taxon>
        <taxon>Bacillota</taxon>
        <taxon>Bacilli</taxon>
        <taxon>Bacillales</taxon>
        <taxon>Bacillaceae</taxon>
        <taxon>Bacillus</taxon>
        <taxon>Bacillus cereus group</taxon>
    </lineage>
</organism>
<reference evidence="2 4" key="1">
    <citation type="submission" date="2014-04" db="EMBL/GenBank/DDBJ databases">
        <authorList>
            <person name="Bishop-Lilly K.A."/>
            <person name="Broomall S.M."/>
            <person name="Chain P.S."/>
            <person name="Chertkov O."/>
            <person name="Coyne S.R."/>
            <person name="Daligault H.E."/>
            <person name="Davenport K.W."/>
            <person name="Erkkila T."/>
            <person name="Frey K.G."/>
            <person name="Gibbons H.S."/>
            <person name="Gu W."/>
            <person name="Jaissle J."/>
            <person name="Johnson S.L."/>
            <person name="Koroleva G.I."/>
            <person name="Ladner J.T."/>
            <person name="Lo C.-C."/>
            <person name="Minogue T.D."/>
            <person name="Munk C."/>
            <person name="Palacios G.F."/>
            <person name="Redden C.L."/>
            <person name="Rosenzweig C.N."/>
            <person name="Scholz M.B."/>
            <person name="Teshima H."/>
            <person name="Xu Y."/>
        </authorList>
    </citation>
    <scope>NUCLEOTIDE SEQUENCE [LARGE SCALE GENOMIC DNA]</scope>
    <source>
        <strain evidence="2 4">BHP</strain>
    </source>
</reference>
<reference evidence="3 5" key="2">
    <citation type="submission" date="2018-08" db="EMBL/GenBank/DDBJ databases">
        <title>Bacillus clarus sp. nov. strain PS00077A.</title>
        <authorList>
            <person name="Mendez Acevedo M."/>
            <person name="Carroll L."/>
            <person name="Mukherjee M."/>
            <person name="Wiedmann M."/>
            <person name="Kovac J."/>
        </authorList>
    </citation>
    <scope>NUCLEOTIDE SEQUENCE [LARGE SCALE GENOMIC DNA]</scope>
    <source>
        <strain evidence="3 5">PS00077A</strain>
    </source>
</reference>
<dbReference type="EMBL" id="JMQC01000008">
    <property type="protein sequence ID" value="KFN01826.1"/>
    <property type="molecule type" value="Genomic_DNA"/>
</dbReference>
<dbReference type="NCBIfam" id="TIGR02937">
    <property type="entry name" value="sigma70-ECF"/>
    <property type="match status" value="1"/>
</dbReference>
<evidence type="ECO:0000259" key="1">
    <source>
        <dbReference type="Pfam" id="PF04545"/>
    </source>
</evidence>
<feature type="domain" description="RNA polymerase sigma-70 region 4" evidence="1">
    <location>
        <begin position="141"/>
        <end position="189"/>
    </location>
</feature>
<dbReference type="SUPFAM" id="SSF88659">
    <property type="entry name" value="Sigma3 and sigma4 domains of RNA polymerase sigma factors"/>
    <property type="match status" value="1"/>
</dbReference>
<protein>
    <submittedName>
        <fullName evidence="2">RNA polymerase sigma factor sigO</fullName>
    </submittedName>
    <submittedName>
        <fullName evidence="3">Sigma-70 family RNA polymerase sigma factor</fullName>
    </submittedName>
</protein>
<dbReference type="InterPro" id="IPR014284">
    <property type="entry name" value="RNA_pol_sigma-70_dom"/>
</dbReference>
<gene>
    <name evidence="2" type="primary">sigO</name>
    <name evidence="3" type="ORF">D0U04_14630</name>
    <name evidence="2" type="ORF">DJ93_3562</name>
</gene>
<evidence type="ECO:0000313" key="4">
    <source>
        <dbReference type="Proteomes" id="UP000029389"/>
    </source>
</evidence>
<proteinExistence type="predicted"/>
<dbReference type="Proteomes" id="UP000029389">
    <property type="component" value="Unassembled WGS sequence"/>
</dbReference>
<dbReference type="GO" id="GO:0006352">
    <property type="term" value="P:DNA-templated transcription initiation"/>
    <property type="evidence" value="ECO:0007669"/>
    <property type="project" value="InterPro"/>
</dbReference>
<dbReference type="Pfam" id="PF04545">
    <property type="entry name" value="Sigma70_r4"/>
    <property type="match status" value="1"/>
</dbReference>
<dbReference type="InterPro" id="IPR007630">
    <property type="entry name" value="RNA_pol_sigma70_r4"/>
</dbReference>
<evidence type="ECO:0000313" key="2">
    <source>
        <dbReference type="EMBL" id="KFN01826.1"/>
    </source>
</evidence>
<dbReference type="PATRIC" id="fig|1405.8.peg.3665"/>
<name>A0A090ZBZ4_9BACI</name>
<dbReference type="RefSeq" id="WP_042982363.1">
    <property type="nucleotide sequence ID" value="NZ_JMQC01000008.1"/>
</dbReference>
<dbReference type="Proteomes" id="UP000264294">
    <property type="component" value="Unassembled WGS sequence"/>
</dbReference>
<evidence type="ECO:0000313" key="3">
    <source>
        <dbReference type="EMBL" id="RFT66221.1"/>
    </source>
</evidence>
<dbReference type="InterPro" id="IPR013324">
    <property type="entry name" value="RNA_pol_sigma_r3/r4-like"/>
</dbReference>
<keyword evidence="5" id="KW-1185">Reference proteome</keyword>
<dbReference type="GO" id="GO:0003700">
    <property type="term" value="F:DNA-binding transcription factor activity"/>
    <property type="evidence" value="ECO:0007669"/>
    <property type="project" value="InterPro"/>
</dbReference>
<sequence length="194" mass="22783">MDEKVKFCLEHIDILNEPIIPSFLKQKKNYQIFIEALQHPSQHNHNILDEEFKKFYKKIRIIKYINSLINIASVDFDKKIRKERERIQLVLDAPIVLNQSNEVASKVDYIPGPLLLDVSDECLKASEDLREYVVNKRLYYALSSLTEKQITILNYIYSKGFTMQEIANQLGETRQNISNIHQKSIEKLKNMIIS</sequence>
<dbReference type="AlphaFoldDB" id="A0A090ZBZ4"/>